<keyword evidence="3" id="KW-1185">Reference proteome</keyword>
<dbReference type="Proteomes" id="UP000764110">
    <property type="component" value="Unassembled WGS sequence"/>
</dbReference>
<evidence type="ECO:0000313" key="3">
    <source>
        <dbReference type="Proteomes" id="UP000764110"/>
    </source>
</evidence>
<protein>
    <submittedName>
        <fullName evidence="2">Uncharacterized protein</fullName>
    </submittedName>
</protein>
<proteinExistence type="predicted"/>
<reference evidence="2 3" key="1">
    <citation type="submission" date="2020-07" db="EMBL/GenBank/DDBJ databases">
        <title>Metarhizium humberi genome.</title>
        <authorList>
            <person name="Lysoe E."/>
        </authorList>
    </citation>
    <scope>NUCLEOTIDE SEQUENCE [LARGE SCALE GENOMIC DNA]</scope>
    <source>
        <strain evidence="2 3">ESALQ1638</strain>
    </source>
</reference>
<feature type="region of interest" description="Disordered" evidence="1">
    <location>
        <begin position="64"/>
        <end position="84"/>
    </location>
</feature>
<name>A0A9P8S5A4_9HYPO</name>
<accession>A0A9P8S5A4</accession>
<dbReference type="AlphaFoldDB" id="A0A9P8S5A4"/>
<sequence length="589" mass="64603">MEYSTIIGLNRAGMVFRECAEVLVFPVGVVGATKRAIPNRDVLRSSSPVTKGFNTCRLCSAGKHRNRQSQNVGNQRRDSAPLGEGAACRTRRVQTLRQGQERKHLVCGRGAGEYTVRAIGFVGKWVIHSAETEPTLEVSPAGTSRLRLVTQSGANLKVRGFPGFLSFGGITDLSDPTGKDFINARATSLFRYAGPRGNGNPTDPLSDDTATTGAIQLAQTVWGNLHEPVLPIMISYKCNLPGSNEISRLQDKSAHENSLGNLILSLNLAKQHKPSMPVGYIVNPDFISKCQKHQLGAGHAMPVKEPLKKALKHRGRSDAIPQTITDTLGGYVLAVNWLVHTVASEVSVSEVTFRWQLNLWGGGSSTWIYRKESPAVHAKQTTDYIQNLVVFNSNHRPDFLAIDRFEADDFTTRGYSKGYCYGPYEGRRFFDFCAALILDLKVPVVPWQIPASRIPLVTDHVEDLEKEHWGMGGSYILGDAGVGSEIANINPKILDIEPSPLTGAKTVRDIFKRGEPFDLTQPAYLDFPLRGIPGLLLGGGQTTGIVSTIGMMGPWTQKKLKEYRPHAWSLENSIDPRYNGPENGGDMEE</sequence>
<comment type="caution">
    <text evidence="2">The sequence shown here is derived from an EMBL/GenBank/DDBJ whole genome shotgun (WGS) entry which is preliminary data.</text>
</comment>
<dbReference type="EMBL" id="JACEFI010000017">
    <property type="protein sequence ID" value="KAH0594094.1"/>
    <property type="molecule type" value="Genomic_DNA"/>
</dbReference>
<evidence type="ECO:0000313" key="2">
    <source>
        <dbReference type="EMBL" id="KAH0594094.1"/>
    </source>
</evidence>
<organism evidence="2 3">
    <name type="scientific">Metarhizium humberi</name>
    <dbReference type="NCBI Taxonomy" id="2596975"/>
    <lineage>
        <taxon>Eukaryota</taxon>
        <taxon>Fungi</taxon>
        <taxon>Dikarya</taxon>
        <taxon>Ascomycota</taxon>
        <taxon>Pezizomycotina</taxon>
        <taxon>Sordariomycetes</taxon>
        <taxon>Hypocreomycetidae</taxon>
        <taxon>Hypocreales</taxon>
        <taxon>Clavicipitaceae</taxon>
        <taxon>Metarhizium</taxon>
    </lineage>
</organism>
<gene>
    <name evidence="2" type="ORF">MHUMG1_07933</name>
</gene>
<evidence type="ECO:0000256" key="1">
    <source>
        <dbReference type="SAM" id="MobiDB-lite"/>
    </source>
</evidence>